<keyword evidence="1" id="KW-1133">Transmembrane helix</keyword>
<keyword evidence="1" id="KW-0472">Membrane</keyword>
<dbReference type="Proteomes" id="UP000013984">
    <property type="component" value="Unassembled WGS sequence"/>
</dbReference>
<name>R9A7G7_9LEPT</name>
<sequence length="498" mass="58350">MNKSFRYILPAIFLMITLLIAGYTRPSYSFAGDSIAKVLQSVFWLENGFIKQGIHYPGMDIDPEYKYFYFKHSYNLQLDQNGSMIAPFPFLNTVLITPFIQLNWPEGIVYLGAVLFWLYSFLIYRVTKKWWFFLVILLFTPLLQHFLAFSDIAFGSLFLTFFLLTYFKEPRFHFVTATAVLLAILALFLRTEILLLFAFLVMIHLYSIFKNGSGFYRNNWHFKRLFVISFIVFVYVSVNYFVYDSILGPRFDNNKTGIFRFGMDVLQKWKSLLLWGNSRVGLLGYSPWLLVFIVMFMFFHPQKRKTITRNLFFVWILIVCIVSIFSPNDSNIDWGTRYYSCFSLFPILLLSNFKWKRIVGRKKYILLFFLGAGLIYSIYINAKVWKEMKNISVQIEELVTKLSLDPPDYYIVEDPSIANSLGIMHIRTSIFYGSPIEVIENLGGSLKGKQVRFLLFPMAKLAIETEPFWKKIATNQSCVFSPVKLRKTVMFSALCRIN</sequence>
<evidence type="ECO:0000313" key="2">
    <source>
        <dbReference type="EMBL" id="EOQ98057.1"/>
    </source>
</evidence>
<keyword evidence="3" id="KW-1185">Reference proteome</keyword>
<dbReference type="RefSeq" id="WP_015680003.1">
    <property type="nucleotide sequence ID" value="NZ_AOGZ02000008.1"/>
</dbReference>
<dbReference type="OrthoDB" id="344908at2"/>
<dbReference type="EMBL" id="AOGZ02000008">
    <property type="protein sequence ID" value="EOQ98057.1"/>
    <property type="molecule type" value="Genomic_DNA"/>
</dbReference>
<feature type="transmembrane region" description="Helical" evidence="1">
    <location>
        <begin position="131"/>
        <end position="164"/>
    </location>
</feature>
<feature type="transmembrane region" description="Helical" evidence="1">
    <location>
        <begin position="107"/>
        <end position="124"/>
    </location>
</feature>
<organism evidence="2 3">
    <name type="scientific">Leptospira wolbachii serovar Codice str. CDC</name>
    <dbReference type="NCBI Taxonomy" id="1218599"/>
    <lineage>
        <taxon>Bacteria</taxon>
        <taxon>Pseudomonadati</taxon>
        <taxon>Spirochaetota</taxon>
        <taxon>Spirochaetia</taxon>
        <taxon>Leptospirales</taxon>
        <taxon>Leptospiraceae</taxon>
        <taxon>Leptospira</taxon>
    </lineage>
</organism>
<evidence type="ECO:0008006" key="4">
    <source>
        <dbReference type="Google" id="ProtNLM"/>
    </source>
</evidence>
<proteinExistence type="predicted"/>
<protein>
    <recommendedName>
        <fullName evidence="4">Dolichyl-phosphate-mannose-protein mannosyltransferase</fullName>
    </recommendedName>
</protein>
<reference evidence="2" key="1">
    <citation type="submission" date="2013-04" db="EMBL/GenBank/DDBJ databases">
        <authorList>
            <person name="Harkins D.M."/>
            <person name="Durkin A.S."/>
            <person name="Brinkac L.M."/>
            <person name="Haft D.H."/>
            <person name="Selengut J.D."/>
            <person name="Sanka R."/>
            <person name="DePew J."/>
            <person name="Purushe J."/>
            <person name="Galloway R.L."/>
            <person name="Vinetz J.M."/>
            <person name="Sutton G.G."/>
            <person name="Nierman W.C."/>
            <person name="Fouts D.E."/>
        </authorList>
    </citation>
    <scope>NUCLEOTIDE SEQUENCE [LARGE SCALE GENOMIC DNA]</scope>
    <source>
        <strain evidence="2">CDC</strain>
    </source>
</reference>
<gene>
    <name evidence="2" type="ORF">LEP1GSC195_1135</name>
</gene>
<dbReference type="AlphaFoldDB" id="R9A7G7"/>
<dbReference type="InterPro" id="IPR059217">
    <property type="entry name" value="LA3751_2-like"/>
</dbReference>
<accession>R9A7G7</accession>
<dbReference type="NCBIfam" id="NF047440">
    <property type="entry name" value="LA3751_2_3_fam"/>
    <property type="match status" value="1"/>
</dbReference>
<feature type="transmembrane region" description="Helical" evidence="1">
    <location>
        <begin position="334"/>
        <end position="352"/>
    </location>
</feature>
<feature type="transmembrane region" description="Helical" evidence="1">
    <location>
        <begin position="225"/>
        <end position="243"/>
    </location>
</feature>
<evidence type="ECO:0000256" key="1">
    <source>
        <dbReference type="SAM" id="Phobius"/>
    </source>
</evidence>
<evidence type="ECO:0000313" key="3">
    <source>
        <dbReference type="Proteomes" id="UP000013984"/>
    </source>
</evidence>
<keyword evidence="1" id="KW-0812">Transmembrane</keyword>
<feature type="transmembrane region" description="Helical" evidence="1">
    <location>
        <begin position="176"/>
        <end position="205"/>
    </location>
</feature>
<feature type="transmembrane region" description="Helical" evidence="1">
    <location>
        <begin position="311"/>
        <end position="328"/>
    </location>
</feature>
<feature type="transmembrane region" description="Helical" evidence="1">
    <location>
        <begin position="364"/>
        <end position="382"/>
    </location>
</feature>
<comment type="caution">
    <text evidence="2">The sequence shown here is derived from an EMBL/GenBank/DDBJ whole genome shotgun (WGS) entry which is preliminary data.</text>
</comment>
<feature type="transmembrane region" description="Helical" evidence="1">
    <location>
        <begin position="280"/>
        <end position="299"/>
    </location>
</feature>